<feature type="region of interest" description="Disordered" evidence="1">
    <location>
        <begin position="1"/>
        <end position="24"/>
    </location>
</feature>
<sequence>MTGSGEKAEEEEEEEREEPLTCAASTARRELHGTKTASRLEKVYSERFYNPQWPSWVLRHTEEVQAAFFVLFALLFVHDAKFNALGSANGRFISIVDTVNSVSCFRKGLPKRRRAGMVRFMWVLFVSFVVKFAAGSVISVLLGATPVILKGPRHMGSFFIGFLLVWHSPGDVVYRYITKSDAVKLMVCMCCGLYKLRKALFAVECSKEEGDSFAFAFTLVLLALDGNSVLRKGFLWFEKMLGIREAGQRLSVNFVLLDAVESSYRGLRQIIVEYMVPDFCVAFLIYSFGSVLEADFVELRIGLLVYFAWRQNTFGILAHIHRASLFHNAGRSPVANMRPVENALATIQQRQGQDSGATIQQRQEQEARATIQQRKEQGSGATIKQRLQQGFGAKMQQRQQHDSTSPRIALAKRNRPHQQSPTERKPLLGDAKFSKDAAIKNESPLLEEKVIDASIKKID</sequence>
<feature type="transmembrane region" description="Helical" evidence="2">
    <location>
        <begin position="155"/>
        <end position="177"/>
    </location>
</feature>
<feature type="region of interest" description="Disordered" evidence="1">
    <location>
        <begin position="389"/>
        <end position="444"/>
    </location>
</feature>
<feature type="transmembrane region" description="Helical" evidence="2">
    <location>
        <begin position="120"/>
        <end position="149"/>
    </location>
</feature>
<feature type="compositionally biased region" description="Acidic residues" evidence="1">
    <location>
        <begin position="8"/>
        <end position="17"/>
    </location>
</feature>
<feature type="compositionally biased region" description="Basic and acidic residues" evidence="1">
    <location>
        <begin position="422"/>
        <end position="439"/>
    </location>
</feature>
<dbReference type="EMBL" id="BEYU01000027">
    <property type="protein sequence ID" value="GBG27062.1"/>
    <property type="molecule type" value="Genomic_DNA"/>
</dbReference>
<keyword evidence="2" id="KW-1133">Transmembrane helix</keyword>
<comment type="caution">
    <text evidence="3">The sequence shown here is derived from an EMBL/GenBank/DDBJ whole genome shotgun (WGS) entry which is preliminary data.</text>
</comment>
<feature type="compositionally biased region" description="Polar residues" evidence="1">
    <location>
        <begin position="396"/>
        <end position="406"/>
    </location>
</feature>
<evidence type="ECO:0000313" key="3">
    <source>
        <dbReference type="EMBL" id="GBG27062.1"/>
    </source>
</evidence>
<organism evidence="3 4">
    <name type="scientific">Hondaea fermentalgiana</name>
    <dbReference type="NCBI Taxonomy" id="2315210"/>
    <lineage>
        <taxon>Eukaryota</taxon>
        <taxon>Sar</taxon>
        <taxon>Stramenopiles</taxon>
        <taxon>Bigyra</taxon>
        <taxon>Labyrinthulomycetes</taxon>
        <taxon>Thraustochytrida</taxon>
        <taxon>Thraustochytriidae</taxon>
        <taxon>Hondaea</taxon>
    </lineage>
</organism>
<name>A0A2R5G7N7_9STRA</name>
<dbReference type="Proteomes" id="UP000241890">
    <property type="component" value="Unassembled WGS sequence"/>
</dbReference>
<keyword evidence="2" id="KW-0472">Membrane</keyword>
<keyword evidence="4" id="KW-1185">Reference proteome</keyword>
<dbReference type="AlphaFoldDB" id="A0A2R5G7N7"/>
<evidence type="ECO:0000256" key="2">
    <source>
        <dbReference type="SAM" id="Phobius"/>
    </source>
</evidence>
<protein>
    <submittedName>
        <fullName evidence="3">Uncharacterized protein</fullName>
    </submittedName>
</protein>
<gene>
    <name evidence="3" type="ORF">FCC1311_032852</name>
</gene>
<accession>A0A2R5G7N7</accession>
<proteinExistence type="predicted"/>
<evidence type="ECO:0000256" key="1">
    <source>
        <dbReference type="SAM" id="MobiDB-lite"/>
    </source>
</evidence>
<reference evidence="3 4" key="1">
    <citation type="submission" date="2017-12" db="EMBL/GenBank/DDBJ databases">
        <title>Sequencing, de novo assembly and annotation of complete genome of a new Thraustochytrid species, strain FCC1311.</title>
        <authorList>
            <person name="Sedici K."/>
            <person name="Godart F."/>
            <person name="Aiese Cigliano R."/>
            <person name="Sanseverino W."/>
            <person name="Barakat M."/>
            <person name="Ortet P."/>
            <person name="Marechal E."/>
            <person name="Cagnac O."/>
            <person name="Amato A."/>
        </authorList>
    </citation>
    <scope>NUCLEOTIDE SEQUENCE [LARGE SCALE GENOMIC DNA]</scope>
</reference>
<dbReference type="OrthoDB" id="10545699at2759"/>
<evidence type="ECO:0000313" key="4">
    <source>
        <dbReference type="Proteomes" id="UP000241890"/>
    </source>
</evidence>
<keyword evidence="2" id="KW-0812">Transmembrane</keyword>
<dbReference type="InParanoid" id="A0A2R5G7N7"/>